<dbReference type="Proteomes" id="UP000238762">
    <property type="component" value="Unassembled WGS sequence"/>
</dbReference>
<dbReference type="NCBIfam" id="TIGR02595">
    <property type="entry name" value="PEP_CTERM"/>
    <property type="match status" value="1"/>
</dbReference>
<evidence type="ECO:0000256" key="1">
    <source>
        <dbReference type="SAM" id="SignalP"/>
    </source>
</evidence>
<accession>A0A2T1C621</accession>
<dbReference type="Pfam" id="PF07589">
    <property type="entry name" value="PEP-CTERM"/>
    <property type="match status" value="1"/>
</dbReference>
<feature type="domain" description="Ice-binding protein C-terminal" evidence="2">
    <location>
        <begin position="221"/>
        <end position="243"/>
    </location>
</feature>
<gene>
    <name evidence="3" type="ORF">C7B64_07600</name>
</gene>
<dbReference type="InterPro" id="IPR013424">
    <property type="entry name" value="Ice-binding_C"/>
</dbReference>
<evidence type="ECO:0000313" key="4">
    <source>
        <dbReference type="Proteomes" id="UP000238762"/>
    </source>
</evidence>
<dbReference type="RefSeq" id="WP_106288040.1">
    <property type="nucleotide sequence ID" value="NZ_CAWNTC010000249.1"/>
</dbReference>
<protein>
    <submittedName>
        <fullName evidence="3">PEP-CTERM sorting domain-containing protein</fullName>
    </submittedName>
</protein>
<comment type="caution">
    <text evidence="3">The sequence shown here is derived from an EMBL/GenBank/DDBJ whole genome shotgun (WGS) entry which is preliminary data.</text>
</comment>
<feature type="chain" id="PRO_5015699243" evidence="1">
    <location>
        <begin position="23"/>
        <end position="249"/>
    </location>
</feature>
<keyword evidence="1" id="KW-0732">Signal</keyword>
<name>A0A2T1C621_9CYAN</name>
<organism evidence="3 4">
    <name type="scientific">Merismopedia glauca CCAP 1448/3</name>
    <dbReference type="NCBI Taxonomy" id="1296344"/>
    <lineage>
        <taxon>Bacteria</taxon>
        <taxon>Bacillati</taxon>
        <taxon>Cyanobacteriota</taxon>
        <taxon>Cyanophyceae</taxon>
        <taxon>Synechococcales</taxon>
        <taxon>Merismopediaceae</taxon>
        <taxon>Merismopedia</taxon>
    </lineage>
</organism>
<evidence type="ECO:0000313" key="3">
    <source>
        <dbReference type="EMBL" id="PSB03598.1"/>
    </source>
</evidence>
<reference evidence="3 4" key="2">
    <citation type="submission" date="2018-03" db="EMBL/GenBank/DDBJ databases">
        <title>The ancient ancestry and fast evolution of plastids.</title>
        <authorList>
            <person name="Moore K.R."/>
            <person name="Magnabosco C."/>
            <person name="Momper L."/>
            <person name="Gold D.A."/>
            <person name="Bosak T."/>
            <person name="Fournier G.P."/>
        </authorList>
    </citation>
    <scope>NUCLEOTIDE SEQUENCE [LARGE SCALE GENOMIC DNA]</scope>
    <source>
        <strain evidence="3 4">CCAP 1448/3</strain>
    </source>
</reference>
<feature type="signal peptide" evidence="1">
    <location>
        <begin position="1"/>
        <end position="22"/>
    </location>
</feature>
<dbReference type="AlphaFoldDB" id="A0A2T1C621"/>
<dbReference type="EMBL" id="PVWJ01000028">
    <property type="protein sequence ID" value="PSB03598.1"/>
    <property type="molecule type" value="Genomic_DNA"/>
</dbReference>
<proteinExistence type="predicted"/>
<dbReference type="OrthoDB" id="7059479at2"/>
<sequence>MNTINKLLATTAFLALSNSAFATVATYNITTTWFEPDTQPKNTYFVGSFNYDSTTKTITSLAGKLSEAMTGSVNYNASTGINGADNMTWLSLNYQLVSWYDASLGGTFAATFKNNSTNTFWTGAGGNGWSPASGVAAGGIYYGFPSAGANPGNAYALIFVPDNPLTVLTQAQINKLAYADCSAGGIMGASCMTGTSASGYGSVGTMSGYPLSQVISMTTVPVPEPETYAMLLLGLAFMGLSSRQKTLSR</sequence>
<evidence type="ECO:0000259" key="2">
    <source>
        <dbReference type="Pfam" id="PF07589"/>
    </source>
</evidence>
<keyword evidence="4" id="KW-1185">Reference proteome</keyword>
<reference evidence="3 4" key="1">
    <citation type="submission" date="2018-02" db="EMBL/GenBank/DDBJ databases">
        <authorList>
            <person name="Cohen D.B."/>
            <person name="Kent A.D."/>
        </authorList>
    </citation>
    <scope>NUCLEOTIDE SEQUENCE [LARGE SCALE GENOMIC DNA]</scope>
    <source>
        <strain evidence="3 4">CCAP 1448/3</strain>
    </source>
</reference>